<proteinExistence type="predicted"/>
<dbReference type="KEGG" id="rsn:RSPO_c02931"/>
<dbReference type="PATRIC" id="fig|1031711.3.peg.2863"/>
<accession>F6G5C2</accession>
<organism evidence="1 2">
    <name type="scientific">Ralstonia solanacearum (strain Po82)</name>
    <dbReference type="NCBI Taxonomy" id="1031711"/>
    <lineage>
        <taxon>Bacteria</taxon>
        <taxon>Pseudomonadati</taxon>
        <taxon>Pseudomonadota</taxon>
        <taxon>Betaproteobacteria</taxon>
        <taxon>Burkholderiales</taxon>
        <taxon>Burkholderiaceae</taxon>
        <taxon>Ralstonia</taxon>
        <taxon>Ralstonia solanacearum species complex</taxon>
    </lineage>
</organism>
<dbReference type="Proteomes" id="UP000007953">
    <property type="component" value="Chromosome"/>
</dbReference>
<name>F6G5C2_RALS8</name>
<gene>
    <name evidence="1" type="ordered locus">RSPO_c02931</name>
</gene>
<protein>
    <submittedName>
        <fullName evidence="1">Uncharacterized protein</fullName>
    </submittedName>
</protein>
<evidence type="ECO:0000313" key="2">
    <source>
        <dbReference type="Proteomes" id="UP000007953"/>
    </source>
</evidence>
<sequence>MDPRPRCGQRARHTGLTRGIPAGRVDHIVARRHRMPRIRRREFRGKGL</sequence>
<dbReference type="AlphaFoldDB" id="F6G5C2"/>
<dbReference type="EMBL" id="CP002819">
    <property type="protein sequence ID" value="AEG70223.1"/>
    <property type="molecule type" value="Genomic_DNA"/>
</dbReference>
<reference evidence="1 2" key="1">
    <citation type="journal article" date="2011" name="J. Bacteriol.">
        <title>Complete genome sequence of the plant pathogen Ralstonia solanacearum strain Po82.</title>
        <authorList>
            <person name="Xu J."/>
            <person name="Zheng H.J."/>
            <person name="Liu L."/>
            <person name="Pan Z.C."/>
            <person name="Prior P."/>
            <person name="Tang B."/>
            <person name="Xu J.S."/>
            <person name="Zhang H."/>
            <person name="Tian Q."/>
            <person name="Zhang L.Q."/>
            <person name="Feng J."/>
        </authorList>
    </citation>
    <scope>NUCLEOTIDE SEQUENCE [LARGE SCALE GENOMIC DNA]</scope>
    <source>
        <strain evidence="1 2">Po82</strain>
    </source>
</reference>
<dbReference type="HOGENOM" id="CLU_3157018_0_0_4"/>
<evidence type="ECO:0000313" key="1">
    <source>
        <dbReference type="EMBL" id="AEG70223.1"/>
    </source>
</evidence>